<feature type="transmembrane region" description="Helical" evidence="1">
    <location>
        <begin position="62"/>
        <end position="79"/>
    </location>
</feature>
<feature type="transmembrane region" description="Helical" evidence="1">
    <location>
        <begin position="249"/>
        <end position="270"/>
    </location>
</feature>
<feature type="transmembrane region" description="Helical" evidence="1">
    <location>
        <begin position="146"/>
        <end position="166"/>
    </location>
</feature>
<dbReference type="STRING" id="446470.Snas_0038"/>
<feature type="transmembrane region" description="Helical" evidence="1">
    <location>
        <begin position="211"/>
        <end position="237"/>
    </location>
</feature>
<evidence type="ECO:0000313" key="2">
    <source>
        <dbReference type="EMBL" id="ADD39760.1"/>
    </source>
</evidence>
<gene>
    <name evidence="2" type="ordered locus">Snas_0038</name>
</gene>
<accession>D3QC40</accession>
<feature type="transmembrane region" description="Helical" evidence="1">
    <location>
        <begin position="38"/>
        <end position="55"/>
    </location>
</feature>
<organism evidence="2 3">
    <name type="scientific">Stackebrandtia nassauensis (strain DSM 44728 / CIP 108903 / NRRL B-16338 / NBRC 102104 / LLR-40K-21)</name>
    <dbReference type="NCBI Taxonomy" id="446470"/>
    <lineage>
        <taxon>Bacteria</taxon>
        <taxon>Bacillati</taxon>
        <taxon>Actinomycetota</taxon>
        <taxon>Actinomycetes</taxon>
        <taxon>Glycomycetales</taxon>
        <taxon>Glycomycetaceae</taxon>
        <taxon>Stackebrandtia</taxon>
    </lineage>
</organism>
<evidence type="ECO:0000313" key="3">
    <source>
        <dbReference type="Proteomes" id="UP000000844"/>
    </source>
</evidence>
<dbReference type="RefSeq" id="WP_013015331.1">
    <property type="nucleotide sequence ID" value="NC_013947.1"/>
</dbReference>
<feature type="transmembrane region" description="Helical" evidence="1">
    <location>
        <begin position="178"/>
        <end position="199"/>
    </location>
</feature>
<dbReference type="Proteomes" id="UP000000844">
    <property type="component" value="Chromosome"/>
</dbReference>
<feature type="transmembrane region" description="Helical" evidence="1">
    <location>
        <begin position="282"/>
        <end position="300"/>
    </location>
</feature>
<feature type="transmembrane region" description="Helical" evidence="1">
    <location>
        <begin position="12"/>
        <end position="32"/>
    </location>
</feature>
<dbReference type="HOGENOM" id="CLU_836534_0_0_11"/>
<keyword evidence="1" id="KW-0812">Transmembrane</keyword>
<proteinExistence type="predicted"/>
<keyword evidence="1" id="KW-0472">Membrane</keyword>
<reference evidence="2 3" key="1">
    <citation type="journal article" date="2009" name="Stand. Genomic Sci.">
        <title>Complete genome sequence of Stackebrandtia nassauensis type strain (LLR-40K-21).</title>
        <authorList>
            <person name="Munk C."/>
            <person name="Lapidus A."/>
            <person name="Copeland A."/>
            <person name="Jando M."/>
            <person name="Mayilraj S."/>
            <person name="Glavina Del Rio T."/>
            <person name="Nolan M."/>
            <person name="Chen F."/>
            <person name="Lucas S."/>
            <person name="Tice H."/>
            <person name="Cheng J.F."/>
            <person name="Han C."/>
            <person name="Detter J.C."/>
            <person name="Bruce D."/>
            <person name="Goodwin L."/>
            <person name="Chain P."/>
            <person name="Pitluck S."/>
            <person name="Goker M."/>
            <person name="Ovchinikova G."/>
            <person name="Pati A."/>
            <person name="Ivanova N."/>
            <person name="Mavromatis K."/>
            <person name="Chen A."/>
            <person name="Palaniappan K."/>
            <person name="Land M."/>
            <person name="Hauser L."/>
            <person name="Chang Y.J."/>
            <person name="Jeffries C.D."/>
            <person name="Bristow J."/>
            <person name="Eisen J.A."/>
            <person name="Markowitz V."/>
            <person name="Hugenholtz P."/>
            <person name="Kyrpides N.C."/>
            <person name="Klenk H.P."/>
        </authorList>
    </citation>
    <scope>NUCLEOTIDE SEQUENCE [LARGE SCALE GENOMIC DNA]</scope>
    <source>
        <strain evidence="3">DSM 44728 / CIP 108903 / NRRL B-16338 / NBRC 102104 / LLR-40K-21</strain>
    </source>
</reference>
<feature type="transmembrane region" description="Helical" evidence="1">
    <location>
        <begin position="306"/>
        <end position="326"/>
    </location>
</feature>
<protein>
    <submittedName>
        <fullName evidence="2">Uncharacterized protein</fullName>
    </submittedName>
</protein>
<dbReference type="KEGG" id="sna:Snas_0038"/>
<name>D3QC40_STANL</name>
<feature type="transmembrane region" description="Helical" evidence="1">
    <location>
        <begin position="115"/>
        <end position="134"/>
    </location>
</feature>
<dbReference type="eggNOG" id="ENOG5030GCQ">
    <property type="taxonomic scope" value="Bacteria"/>
</dbReference>
<dbReference type="AlphaFoldDB" id="D3QC40"/>
<dbReference type="OrthoDB" id="8478704at2"/>
<keyword evidence="3" id="KW-1185">Reference proteome</keyword>
<sequence>MDEPTPARGRLKAAWTLIILVPICAELTFTAVAVPLTWLALPLLIPIYGAGVLLIREATVRVGGGWPSLVVLGLAYELAEDGLGLQALTSPNMYDVSDWSLRVLGLNLTYWESQIGIHVVFSVLLPLMLMDLLFPHHKNRPYLRTGGLITTAVTAILGVALLRFTIAAAQDPGYQTPTSALIGFTLTIATLAFIALKLLPGRTPSAKPLPIAPVPVGVLAAAATIGFLGLLMPFGLAPGGPVFGDTIPLWLPLIGSALIAIATTWLIRRWTAAPTWSDTHRLWLAGGALVAHTAFMMPGQPLPGQLTGAATIAVEIVALFLLSRILKRRTTL</sequence>
<dbReference type="EMBL" id="CP001778">
    <property type="protein sequence ID" value="ADD39760.1"/>
    <property type="molecule type" value="Genomic_DNA"/>
</dbReference>
<keyword evidence="1" id="KW-1133">Transmembrane helix</keyword>
<evidence type="ECO:0000256" key="1">
    <source>
        <dbReference type="SAM" id="Phobius"/>
    </source>
</evidence>